<protein>
    <submittedName>
        <fullName evidence="2">N-acetyltransferase</fullName>
    </submittedName>
</protein>
<dbReference type="InterPro" id="IPR016181">
    <property type="entry name" value="Acyl_CoA_acyltransferase"/>
</dbReference>
<organism evidence="2 3">
    <name type="scientific">Undibacterium terreum</name>
    <dbReference type="NCBI Taxonomy" id="1224302"/>
    <lineage>
        <taxon>Bacteria</taxon>
        <taxon>Pseudomonadati</taxon>
        <taxon>Pseudomonadota</taxon>
        <taxon>Betaproteobacteria</taxon>
        <taxon>Burkholderiales</taxon>
        <taxon>Oxalobacteraceae</taxon>
        <taxon>Undibacterium</taxon>
    </lineage>
</organism>
<reference evidence="2" key="2">
    <citation type="submission" date="2020-09" db="EMBL/GenBank/DDBJ databases">
        <authorList>
            <person name="Sun Q."/>
            <person name="Zhou Y."/>
        </authorList>
    </citation>
    <scope>NUCLEOTIDE SEQUENCE</scope>
    <source>
        <strain evidence="2">CGMCC 1.10998</strain>
    </source>
</reference>
<feature type="domain" description="N-acetyltransferase" evidence="1">
    <location>
        <begin position="23"/>
        <end position="188"/>
    </location>
</feature>
<evidence type="ECO:0000313" key="3">
    <source>
        <dbReference type="Proteomes" id="UP000637423"/>
    </source>
</evidence>
<gene>
    <name evidence="2" type="ORF">GCM10011396_27790</name>
</gene>
<proteinExistence type="predicted"/>
<evidence type="ECO:0000313" key="2">
    <source>
        <dbReference type="EMBL" id="GGC79020.1"/>
    </source>
</evidence>
<reference evidence="2" key="1">
    <citation type="journal article" date="2014" name="Int. J. Syst. Evol. Microbiol.">
        <title>Complete genome sequence of Corynebacterium casei LMG S-19264T (=DSM 44701T), isolated from a smear-ripened cheese.</title>
        <authorList>
            <consortium name="US DOE Joint Genome Institute (JGI-PGF)"/>
            <person name="Walter F."/>
            <person name="Albersmeier A."/>
            <person name="Kalinowski J."/>
            <person name="Ruckert C."/>
        </authorList>
    </citation>
    <scope>NUCLEOTIDE SEQUENCE</scope>
    <source>
        <strain evidence="2">CGMCC 1.10998</strain>
    </source>
</reference>
<dbReference type="Pfam" id="PF13302">
    <property type="entry name" value="Acetyltransf_3"/>
    <property type="match status" value="1"/>
</dbReference>
<sequence>MLGPLDADEIKTRLPERSESARLILRKPGLADIDRLFEICGDPQTNLYNPAGPYPNIQKAQAVMAAWLLHWEQRGFGQWAISSKEAPTQILGFGGLAVLNYLDQPRINLGFRFATEAWGQGYASEMAHTALELAFQHMKFSAVHAKVRPANLASIAVLERLGMQRDGTTDDVPGQEQSLVYLMRRDFPRPPLRR</sequence>
<dbReference type="RefSeq" id="WP_229751107.1">
    <property type="nucleotide sequence ID" value="NZ_BMED01000002.1"/>
</dbReference>
<name>A0A916UMC8_9BURK</name>
<dbReference type="PROSITE" id="PS51186">
    <property type="entry name" value="GNAT"/>
    <property type="match status" value="1"/>
</dbReference>
<dbReference type="AlphaFoldDB" id="A0A916UMC8"/>
<dbReference type="InterPro" id="IPR000182">
    <property type="entry name" value="GNAT_dom"/>
</dbReference>
<dbReference type="SUPFAM" id="SSF55729">
    <property type="entry name" value="Acyl-CoA N-acyltransferases (Nat)"/>
    <property type="match status" value="1"/>
</dbReference>
<keyword evidence="3" id="KW-1185">Reference proteome</keyword>
<dbReference type="Gene3D" id="3.40.630.30">
    <property type="match status" value="1"/>
</dbReference>
<dbReference type="Proteomes" id="UP000637423">
    <property type="component" value="Unassembled WGS sequence"/>
</dbReference>
<evidence type="ECO:0000259" key="1">
    <source>
        <dbReference type="PROSITE" id="PS51186"/>
    </source>
</evidence>
<dbReference type="EMBL" id="BMED01000002">
    <property type="protein sequence ID" value="GGC79020.1"/>
    <property type="molecule type" value="Genomic_DNA"/>
</dbReference>
<dbReference type="PANTHER" id="PTHR43792:SF1">
    <property type="entry name" value="N-ACETYLTRANSFERASE DOMAIN-CONTAINING PROTEIN"/>
    <property type="match status" value="1"/>
</dbReference>
<dbReference type="InterPro" id="IPR051531">
    <property type="entry name" value="N-acetyltransferase"/>
</dbReference>
<dbReference type="PANTHER" id="PTHR43792">
    <property type="entry name" value="GNAT FAMILY, PUTATIVE (AFU_ORTHOLOGUE AFUA_3G00765)-RELATED-RELATED"/>
    <property type="match status" value="1"/>
</dbReference>
<comment type="caution">
    <text evidence="2">The sequence shown here is derived from an EMBL/GenBank/DDBJ whole genome shotgun (WGS) entry which is preliminary data.</text>
</comment>
<accession>A0A916UMC8</accession>
<dbReference type="GO" id="GO:0016747">
    <property type="term" value="F:acyltransferase activity, transferring groups other than amino-acyl groups"/>
    <property type="evidence" value="ECO:0007669"/>
    <property type="project" value="InterPro"/>
</dbReference>